<protein>
    <submittedName>
        <fullName evidence="2">CIC11C00000001306</fullName>
    </submittedName>
</protein>
<feature type="compositionally biased region" description="Basic and acidic residues" evidence="1">
    <location>
        <begin position="69"/>
        <end position="79"/>
    </location>
</feature>
<dbReference type="EMBL" id="LT635764">
    <property type="protein sequence ID" value="SGZ48747.1"/>
    <property type="molecule type" value="Genomic_DNA"/>
</dbReference>
<evidence type="ECO:0000313" key="2">
    <source>
        <dbReference type="EMBL" id="SGZ48747.1"/>
    </source>
</evidence>
<sequence>MSALDIRTDNGPAHSSWSKIWRLVLQNLKTISNRHPTGSVMLPENHSRKPVDEIMSTQLPLNLTVTTTTHHDGDSHRWR</sequence>
<name>A0A1L0D8Q5_9ASCO</name>
<dbReference type="Proteomes" id="UP000182259">
    <property type="component" value="Chromosome I"/>
</dbReference>
<reference evidence="2 3" key="1">
    <citation type="submission" date="2016-10" db="EMBL/GenBank/DDBJ databases">
        <authorList>
            <person name="de Groot N.N."/>
        </authorList>
    </citation>
    <scope>NUCLEOTIDE SEQUENCE [LARGE SCALE GENOMIC DNA]</scope>
    <source>
        <strain evidence="2 3">PYCC 4715</strain>
    </source>
</reference>
<evidence type="ECO:0000313" key="3">
    <source>
        <dbReference type="Proteomes" id="UP000182259"/>
    </source>
</evidence>
<proteinExistence type="predicted"/>
<accession>A0A1L0D8Q5</accession>
<evidence type="ECO:0000256" key="1">
    <source>
        <dbReference type="SAM" id="MobiDB-lite"/>
    </source>
</evidence>
<organism evidence="2 3">
    <name type="scientific">Sungouiella intermedia</name>
    <dbReference type="NCBI Taxonomy" id="45354"/>
    <lineage>
        <taxon>Eukaryota</taxon>
        <taxon>Fungi</taxon>
        <taxon>Dikarya</taxon>
        <taxon>Ascomycota</taxon>
        <taxon>Saccharomycotina</taxon>
        <taxon>Pichiomycetes</taxon>
        <taxon>Metschnikowiaceae</taxon>
        <taxon>Sungouiella</taxon>
    </lineage>
</organism>
<dbReference type="AlphaFoldDB" id="A0A1L0D8Q5"/>
<feature type="region of interest" description="Disordered" evidence="1">
    <location>
        <begin position="56"/>
        <end position="79"/>
    </location>
</feature>
<feature type="compositionally biased region" description="Polar residues" evidence="1">
    <location>
        <begin position="56"/>
        <end position="68"/>
    </location>
</feature>
<gene>
    <name evidence="2" type="ORF">SAMEA4029009_CIC11G00000001306</name>
</gene>